<dbReference type="GO" id="GO:0008270">
    <property type="term" value="F:zinc ion binding"/>
    <property type="evidence" value="ECO:0007669"/>
    <property type="project" value="UniProtKB-KW"/>
</dbReference>
<evidence type="ECO:0000313" key="7">
    <source>
        <dbReference type="EMBL" id="CAE7629152.1"/>
    </source>
</evidence>
<sequence length="161" mass="17609">MSVPSVPATRRVFKKTQLCSFWVRGACKRGAACAFAHGESQLRETPDLSKTKICKMFQTGACELGESCTFAHCREELRSLRPKRASSNVLVEVKRLAAKVRSANSAAGSGGSLSSQELSEELSEVGYECYAVVEFESVDLVVRQLMSPEAELPEEGLLFKL</sequence>
<reference evidence="7" key="1">
    <citation type="submission" date="2021-02" db="EMBL/GenBank/DDBJ databases">
        <authorList>
            <person name="Dougan E. K."/>
            <person name="Rhodes N."/>
            <person name="Thang M."/>
            <person name="Chan C."/>
        </authorList>
    </citation>
    <scope>NUCLEOTIDE SEQUENCE</scope>
</reference>
<accession>A0A812VN69</accession>
<dbReference type="GO" id="GO:0003729">
    <property type="term" value="F:mRNA binding"/>
    <property type="evidence" value="ECO:0007669"/>
    <property type="project" value="InterPro"/>
</dbReference>
<evidence type="ECO:0000259" key="6">
    <source>
        <dbReference type="PROSITE" id="PS50103"/>
    </source>
</evidence>
<feature type="zinc finger region" description="C3H1-type" evidence="5">
    <location>
        <begin position="48"/>
        <end position="75"/>
    </location>
</feature>
<proteinExistence type="predicted"/>
<keyword evidence="3 5" id="KW-0863">Zinc-finger</keyword>
<protein>
    <submittedName>
        <fullName evidence="7">ZFP36L1 protein</fullName>
    </submittedName>
</protein>
<dbReference type="PANTHER" id="PTHR12547">
    <property type="entry name" value="CCCH ZINC FINGER/TIS11-RELATED"/>
    <property type="match status" value="1"/>
</dbReference>
<keyword evidence="1 5" id="KW-0479">Metal-binding</keyword>
<feature type="domain" description="C3H1-type" evidence="6">
    <location>
        <begin position="48"/>
        <end position="75"/>
    </location>
</feature>
<dbReference type="OrthoDB" id="415459at2759"/>
<feature type="domain" description="C3H1-type" evidence="6">
    <location>
        <begin position="13"/>
        <end position="40"/>
    </location>
</feature>
<dbReference type="Proteomes" id="UP000649617">
    <property type="component" value="Unassembled WGS sequence"/>
</dbReference>
<dbReference type="Pfam" id="PF00642">
    <property type="entry name" value="zf-CCCH"/>
    <property type="match status" value="2"/>
</dbReference>
<dbReference type="Gene3D" id="4.10.1000.10">
    <property type="entry name" value="Zinc finger, CCCH-type"/>
    <property type="match status" value="2"/>
</dbReference>
<keyword evidence="2" id="KW-0677">Repeat</keyword>
<keyword evidence="4 5" id="KW-0862">Zinc</keyword>
<dbReference type="InterPro" id="IPR036855">
    <property type="entry name" value="Znf_CCCH_sf"/>
</dbReference>
<gene>
    <name evidence="7" type="primary">ZFP36L1</name>
    <name evidence="7" type="ORF">SPIL2461_LOCUS16484</name>
</gene>
<evidence type="ECO:0000256" key="3">
    <source>
        <dbReference type="ARBA" id="ARBA00022771"/>
    </source>
</evidence>
<dbReference type="InterPro" id="IPR000571">
    <property type="entry name" value="Znf_CCCH"/>
</dbReference>
<organism evidence="7 8">
    <name type="scientific">Symbiodinium pilosum</name>
    <name type="common">Dinoflagellate</name>
    <dbReference type="NCBI Taxonomy" id="2952"/>
    <lineage>
        <taxon>Eukaryota</taxon>
        <taxon>Sar</taxon>
        <taxon>Alveolata</taxon>
        <taxon>Dinophyceae</taxon>
        <taxon>Suessiales</taxon>
        <taxon>Symbiodiniaceae</taxon>
        <taxon>Symbiodinium</taxon>
    </lineage>
</organism>
<evidence type="ECO:0000256" key="4">
    <source>
        <dbReference type="ARBA" id="ARBA00022833"/>
    </source>
</evidence>
<feature type="zinc finger region" description="C3H1-type" evidence="5">
    <location>
        <begin position="13"/>
        <end position="40"/>
    </location>
</feature>
<keyword evidence="8" id="KW-1185">Reference proteome</keyword>
<name>A0A812VN69_SYMPI</name>
<dbReference type="PANTHER" id="PTHR12547:SF18">
    <property type="entry name" value="PROTEIN TIS11"/>
    <property type="match status" value="1"/>
</dbReference>
<dbReference type="InterPro" id="IPR045877">
    <property type="entry name" value="ZFP36-like"/>
</dbReference>
<dbReference type="SMART" id="SM00356">
    <property type="entry name" value="ZnF_C3H1"/>
    <property type="match status" value="2"/>
</dbReference>
<evidence type="ECO:0000256" key="5">
    <source>
        <dbReference type="PROSITE-ProRule" id="PRU00723"/>
    </source>
</evidence>
<dbReference type="AlphaFoldDB" id="A0A812VN69"/>
<dbReference type="SUPFAM" id="SSF90229">
    <property type="entry name" value="CCCH zinc finger"/>
    <property type="match status" value="2"/>
</dbReference>
<dbReference type="PROSITE" id="PS50103">
    <property type="entry name" value="ZF_C3H1"/>
    <property type="match status" value="2"/>
</dbReference>
<dbReference type="EMBL" id="CAJNIZ010042617">
    <property type="protein sequence ID" value="CAE7629152.1"/>
    <property type="molecule type" value="Genomic_DNA"/>
</dbReference>
<comment type="caution">
    <text evidence="7">The sequence shown here is derived from an EMBL/GenBank/DDBJ whole genome shotgun (WGS) entry which is preliminary data.</text>
</comment>
<evidence type="ECO:0000256" key="2">
    <source>
        <dbReference type="ARBA" id="ARBA00022737"/>
    </source>
</evidence>
<evidence type="ECO:0000256" key="1">
    <source>
        <dbReference type="ARBA" id="ARBA00022723"/>
    </source>
</evidence>
<evidence type="ECO:0000313" key="8">
    <source>
        <dbReference type="Proteomes" id="UP000649617"/>
    </source>
</evidence>